<sequence>MAQTAPATKEAPADDAAATTDGTVVVVTGIRRSLETAAQIKRKSDTFVDSITASDVGALPDTNVAEALGRIPGVSVSRYSILPQYNTGGAGGASGDFPSAEGSGNLIRGLSFVRSEFNGRDQFTANGGRALDWSSIPPELVGGVDVYKNASAELIEGGAGGTINLRTLAPFDRKGSLFSVSVDGTYADLRKEWSPSYSVIASNRWQTGAGEFGLMGSYSHSKLKSNINDWQIGAPVPKVDVGAVEAIGPGKFTGVPVSDVIGTQTVFQMRHNEQDRERTSYYLAGQWRNDTTSILIKYINVENGTETVEHTVEHLPDANTPNNTILTNIVTRPYSGTVALCNIGFDITQGGCSQPIGIGQLMTAGTINGAGIDGGAYGYGINTLGRGVVDNSKTEDFSINLKHNFSSQLHLTLDAQYTKATAAQTEVWAGGQTHFMVDEVADLDNGSLKFHMDPRGNQIVNVKSGLAQTLASDNTGDPGVYWWLFNADNEQKGDGDLFALRADMSYDFADHSWFKDIKFGARYSERNQTNDTANQNWAGVAPPWSGDGATPFSALPAGMTEVDDYKDFFRGGLVQGNNTKFVYISRDYLLNYDKMAQFFKDNSAPGTGIVRDAGWAPRVPMFPSDNHSEITEKTTNFYVQLDFDHDLGNGQSLEGNFGVRYAKTDLQSSGNLVFVPFAADATCTPGKDDNDVVTTPYACSHNSPQEFLPGTAAYLQGAAQPINYSKGDTHVLPSFNIKWNLNEDMLIRFGASQNLTRPNIADLRAFNNYSAGTTTVQWPAGHCVAIGQPETCNDGFQNVTLTAINVGGGNPRLRPTTSDNFDLSYEWYFPSGNITTAVFTKKLQDVIQGGSESLGSVTLDGKTVPITYSGQMNTQKVDVSGVELAYQQFYDFLPGIFSHLGAQANFTYIDASTSPDKSCTNNGEPCRFNITDLFGQSKYLANLVGIYQDDKFEARLAYSWRSRYLIVKGDYMTGNPTYNEPTGFLDGSLKWNVNEHLQLHTSAENLLDTTTKAVMQVDAAGHTLPRFAIKNDRRIVVGLRYIY</sequence>
<evidence type="ECO:0000313" key="8">
    <source>
        <dbReference type="Proteomes" id="UP000017837"/>
    </source>
</evidence>
<dbReference type="EMBL" id="AWGB01000043">
    <property type="protein sequence ID" value="ESQ87609.1"/>
    <property type="molecule type" value="Genomic_DNA"/>
</dbReference>
<proteinExistence type="inferred from homology"/>
<dbReference type="PATRIC" id="fig|1121022.4.peg.3515"/>
<name>V4PK50_9CAUL</name>
<dbReference type="SUPFAM" id="SSF56935">
    <property type="entry name" value="Porins"/>
    <property type="match status" value="1"/>
</dbReference>
<dbReference type="Pfam" id="PF07715">
    <property type="entry name" value="Plug"/>
    <property type="match status" value="1"/>
</dbReference>
<dbReference type="eggNOG" id="COG1629">
    <property type="taxonomic scope" value="Bacteria"/>
</dbReference>
<dbReference type="InterPro" id="IPR012910">
    <property type="entry name" value="Plug_dom"/>
</dbReference>
<dbReference type="GO" id="GO:0009279">
    <property type="term" value="C:cell outer membrane"/>
    <property type="evidence" value="ECO:0007669"/>
    <property type="project" value="UniProtKB-SubCell"/>
</dbReference>
<dbReference type="Gene3D" id="2.40.170.20">
    <property type="entry name" value="TonB-dependent receptor, beta-barrel domain"/>
    <property type="match status" value="1"/>
</dbReference>
<protein>
    <recommendedName>
        <fullName evidence="9">TonB-denpendent receptor</fullName>
    </recommendedName>
</protein>
<evidence type="ECO:0000313" key="7">
    <source>
        <dbReference type="EMBL" id="ESQ87609.1"/>
    </source>
</evidence>
<dbReference type="InterPro" id="IPR000531">
    <property type="entry name" value="Beta-barrel_TonB"/>
</dbReference>
<evidence type="ECO:0000259" key="6">
    <source>
        <dbReference type="Pfam" id="PF07715"/>
    </source>
</evidence>
<evidence type="ECO:0008006" key="9">
    <source>
        <dbReference type="Google" id="ProtNLM"/>
    </source>
</evidence>
<evidence type="ECO:0000259" key="5">
    <source>
        <dbReference type="Pfam" id="PF00593"/>
    </source>
</evidence>
<dbReference type="InterPro" id="IPR036942">
    <property type="entry name" value="Beta-barrel_TonB_sf"/>
</dbReference>
<dbReference type="Pfam" id="PF00593">
    <property type="entry name" value="TonB_dep_Rec_b-barrel"/>
    <property type="match status" value="1"/>
</dbReference>
<dbReference type="Proteomes" id="UP000017837">
    <property type="component" value="Unassembled WGS sequence"/>
</dbReference>
<dbReference type="STRING" id="1121022.GCA_000376105_03741"/>
<evidence type="ECO:0000256" key="1">
    <source>
        <dbReference type="ARBA" id="ARBA00004442"/>
    </source>
</evidence>
<evidence type="ECO:0000256" key="2">
    <source>
        <dbReference type="ARBA" id="ARBA00023136"/>
    </source>
</evidence>
<evidence type="ECO:0000256" key="4">
    <source>
        <dbReference type="RuleBase" id="RU003357"/>
    </source>
</evidence>
<evidence type="ECO:0000256" key="3">
    <source>
        <dbReference type="ARBA" id="ARBA00023237"/>
    </source>
</evidence>
<dbReference type="InterPro" id="IPR037066">
    <property type="entry name" value="Plug_dom_sf"/>
</dbReference>
<organism evidence="7 8">
    <name type="scientific">Asticcacaulis benevestitus DSM 16100 = ATCC BAA-896</name>
    <dbReference type="NCBI Taxonomy" id="1121022"/>
    <lineage>
        <taxon>Bacteria</taxon>
        <taxon>Pseudomonadati</taxon>
        <taxon>Pseudomonadota</taxon>
        <taxon>Alphaproteobacteria</taxon>
        <taxon>Caulobacterales</taxon>
        <taxon>Caulobacteraceae</taxon>
        <taxon>Asticcacaulis</taxon>
    </lineage>
</organism>
<keyword evidence="4" id="KW-0798">TonB box</keyword>
<dbReference type="NCBIfam" id="TIGR01782">
    <property type="entry name" value="TonB-Xanth-Caul"/>
    <property type="match status" value="1"/>
</dbReference>
<keyword evidence="3" id="KW-0998">Cell outer membrane</keyword>
<comment type="caution">
    <text evidence="7">The sequence shown here is derived from an EMBL/GenBank/DDBJ whole genome shotgun (WGS) entry which is preliminary data.</text>
</comment>
<dbReference type="Gene3D" id="2.170.130.10">
    <property type="entry name" value="TonB-dependent receptor, plug domain"/>
    <property type="match status" value="1"/>
</dbReference>
<dbReference type="PANTHER" id="PTHR40980:SF3">
    <property type="entry name" value="TONB-DEPENDENT RECEPTOR-LIKE BETA-BARREL DOMAIN-CONTAINING PROTEIN"/>
    <property type="match status" value="1"/>
</dbReference>
<keyword evidence="2 4" id="KW-0472">Membrane</keyword>
<keyword evidence="8" id="KW-1185">Reference proteome</keyword>
<gene>
    <name evidence="7" type="ORF">ABENE_17230</name>
</gene>
<dbReference type="InterPro" id="IPR010104">
    <property type="entry name" value="TonB_rcpt_bac"/>
</dbReference>
<dbReference type="AlphaFoldDB" id="V4PK50"/>
<accession>V4PK50</accession>
<dbReference type="PANTHER" id="PTHR40980">
    <property type="entry name" value="PLUG DOMAIN-CONTAINING PROTEIN"/>
    <property type="match status" value="1"/>
</dbReference>
<reference evidence="7 8" key="1">
    <citation type="journal article" date="2014" name="Nature">
        <title>Sequential evolution of bacterial morphology by co-option of a developmental regulator.</title>
        <authorList>
            <person name="Jiang C."/>
            <person name="Brown P.J."/>
            <person name="Ducret A."/>
            <person name="Brun Y.V."/>
        </authorList>
    </citation>
    <scope>NUCLEOTIDE SEQUENCE [LARGE SCALE GENOMIC DNA]</scope>
    <source>
        <strain evidence="7 8">DSM 16100</strain>
    </source>
</reference>
<feature type="domain" description="TonB-dependent receptor-like beta-barrel" evidence="5">
    <location>
        <begin position="471"/>
        <end position="1006"/>
    </location>
</feature>
<comment type="similarity">
    <text evidence="4">Belongs to the TonB-dependent receptor family.</text>
</comment>
<comment type="subcellular location">
    <subcellularLocation>
        <location evidence="1 4">Cell outer membrane</location>
    </subcellularLocation>
</comment>
<feature type="domain" description="TonB-dependent receptor plug" evidence="6">
    <location>
        <begin position="42"/>
        <end position="162"/>
    </location>
</feature>
<dbReference type="eggNOG" id="COG4771">
    <property type="taxonomic scope" value="Bacteria"/>
</dbReference>